<dbReference type="Proteomes" id="UP000054662">
    <property type="component" value="Unassembled WGS sequence"/>
</dbReference>
<dbReference type="EMBL" id="LNZC01000012">
    <property type="protein sequence ID" value="KTD79961.1"/>
    <property type="molecule type" value="Genomic_DNA"/>
</dbReference>
<organism evidence="1 2">
    <name type="scientific">Legionella worsleiensis</name>
    <dbReference type="NCBI Taxonomy" id="45076"/>
    <lineage>
        <taxon>Bacteria</taxon>
        <taxon>Pseudomonadati</taxon>
        <taxon>Pseudomonadota</taxon>
        <taxon>Gammaproteobacteria</taxon>
        <taxon>Legionellales</taxon>
        <taxon>Legionellaceae</taxon>
        <taxon>Legionella</taxon>
    </lineage>
</organism>
<reference evidence="1 2" key="1">
    <citation type="submission" date="2015-11" db="EMBL/GenBank/DDBJ databases">
        <title>Genomic analysis of 38 Legionella species identifies large and diverse effector repertoires.</title>
        <authorList>
            <person name="Burstein D."/>
            <person name="Amaro F."/>
            <person name="Zusman T."/>
            <person name="Lifshitz Z."/>
            <person name="Cohen O."/>
            <person name="Gilbert J.A."/>
            <person name="Pupko T."/>
            <person name="Shuman H.A."/>
            <person name="Segal G."/>
        </authorList>
    </citation>
    <scope>NUCLEOTIDE SEQUENCE [LARGE SCALE GENOMIC DNA]</scope>
    <source>
        <strain evidence="1 2">ATCC 49508</strain>
    </source>
</reference>
<evidence type="ECO:0000313" key="2">
    <source>
        <dbReference type="Proteomes" id="UP000054662"/>
    </source>
</evidence>
<keyword evidence="2" id="KW-1185">Reference proteome</keyword>
<protein>
    <submittedName>
        <fullName evidence="1">Uncharacterized protein</fullName>
    </submittedName>
</protein>
<comment type="caution">
    <text evidence="1">The sequence shown here is derived from an EMBL/GenBank/DDBJ whole genome shotgun (WGS) entry which is preliminary data.</text>
</comment>
<dbReference type="RefSeq" id="WP_058493259.1">
    <property type="nucleotide sequence ID" value="NZ_CBCRUR010000030.1"/>
</dbReference>
<dbReference type="OrthoDB" id="5653210at2"/>
<dbReference type="AlphaFoldDB" id="A0A0W1AF58"/>
<sequence length="300" mass="33933">MAATEDRISKDIKPKLQLTLFGLIRDEASCQPGPEKTEEYNQAWIAAQALQLFEHVGHGRQNEAEVIIRKNIELLKYRPFSSFQDITGVSFSGTAFQYALWAMDTHMYTMMIDCLPQTEQGEEIRKDLLKQAEEQKEHFDFQPLIKALKIYVFCFNGWNWEQRKAHWSKVIGGVQQNLPAHVRHEYCHPTRSFYPVPSFTDKILTRSLNFYNLQNELLMKWDAGISGLGSDFAIGGRRLPSESGGLASPGGDRATAVNDLAGITALCAVRTTDLVLLKQRLQLPIQQPDKVQDVAGLTFS</sequence>
<name>A0A0W1AF58_9GAMM</name>
<dbReference type="PATRIC" id="fig|45076.6.peg.1602"/>
<gene>
    <name evidence="1" type="ORF">Lwor_1475</name>
</gene>
<evidence type="ECO:0000313" key="1">
    <source>
        <dbReference type="EMBL" id="KTD79961.1"/>
    </source>
</evidence>
<accession>A0A0W1AF58</accession>
<proteinExistence type="predicted"/>